<proteinExistence type="predicted"/>
<sequence length="113" mass="13180">MDSETLCLVSLNAYHRISKDSFFRRVLEANELEPARNSFVFHGFSKLSELAKESKDYLIILKLIEQDVDGVYGMLGTGNIEKFREKFEKLKSETGSEILEKFEKHFIEEKKKI</sequence>
<reference evidence="1" key="1">
    <citation type="journal article" date="2014" name="Front. Microbiol.">
        <title>High frequency of phylogenetically diverse reductive dehalogenase-homologous genes in deep subseafloor sedimentary metagenomes.</title>
        <authorList>
            <person name="Kawai M."/>
            <person name="Futagami T."/>
            <person name="Toyoda A."/>
            <person name="Takaki Y."/>
            <person name="Nishi S."/>
            <person name="Hori S."/>
            <person name="Arai W."/>
            <person name="Tsubouchi T."/>
            <person name="Morono Y."/>
            <person name="Uchiyama I."/>
            <person name="Ito T."/>
            <person name="Fujiyama A."/>
            <person name="Inagaki F."/>
            <person name="Takami H."/>
        </authorList>
    </citation>
    <scope>NUCLEOTIDE SEQUENCE</scope>
    <source>
        <strain evidence="1">Expedition CK06-06</strain>
    </source>
</reference>
<accession>X0WHA6</accession>
<protein>
    <submittedName>
        <fullName evidence="1">Uncharacterized protein</fullName>
    </submittedName>
</protein>
<dbReference type="AlphaFoldDB" id="X0WHA6"/>
<name>X0WHA6_9ZZZZ</name>
<evidence type="ECO:0000313" key="1">
    <source>
        <dbReference type="EMBL" id="GAG30045.1"/>
    </source>
</evidence>
<gene>
    <name evidence="1" type="ORF">S01H1_66345</name>
</gene>
<dbReference type="EMBL" id="BARS01043864">
    <property type="protein sequence ID" value="GAG30045.1"/>
    <property type="molecule type" value="Genomic_DNA"/>
</dbReference>
<organism evidence="1">
    <name type="scientific">marine sediment metagenome</name>
    <dbReference type="NCBI Taxonomy" id="412755"/>
    <lineage>
        <taxon>unclassified sequences</taxon>
        <taxon>metagenomes</taxon>
        <taxon>ecological metagenomes</taxon>
    </lineage>
</organism>
<comment type="caution">
    <text evidence="1">The sequence shown here is derived from an EMBL/GenBank/DDBJ whole genome shotgun (WGS) entry which is preliminary data.</text>
</comment>